<organism evidence="1 2">
    <name type="scientific">Actinomadura alba</name>
    <dbReference type="NCBI Taxonomy" id="406431"/>
    <lineage>
        <taxon>Bacteria</taxon>
        <taxon>Bacillati</taxon>
        <taxon>Actinomycetota</taxon>
        <taxon>Actinomycetes</taxon>
        <taxon>Streptosporangiales</taxon>
        <taxon>Thermomonosporaceae</taxon>
        <taxon>Actinomadura</taxon>
    </lineage>
</organism>
<dbReference type="EMBL" id="JABVEC010000021">
    <property type="protein sequence ID" value="MBC6468819.1"/>
    <property type="molecule type" value="Genomic_DNA"/>
</dbReference>
<name>A0ABR7LVL9_9ACTN</name>
<proteinExistence type="predicted"/>
<gene>
    <name evidence="1" type="ORF">HKK74_25470</name>
</gene>
<dbReference type="Pfam" id="PF15566">
    <property type="entry name" value="Imm32"/>
    <property type="match status" value="1"/>
</dbReference>
<evidence type="ECO:0000313" key="1">
    <source>
        <dbReference type="EMBL" id="MBC6468819.1"/>
    </source>
</evidence>
<dbReference type="InterPro" id="IPR029083">
    <property type="entry name" value="Imm32"/>
</dbReference>
<comment type="caution">
    <text evidence="1">The sequence shown here is derived from an EMBL/GenBank/DDBJ whole genome shotgun (WGS) entry which is preliminary data.</text>
</comment>
<protein>
    <submittedName>
        <fullName evidence="1">Uncharacterized protein</fullName>
    </submittedName>
</protein>
<keyword evidence="2" id="KW-1185">Reference proteome</keyword>
<dbReference type="RefSeq" id="WP_187245862.1">
    <property type="nucleotide sequence ID" value="NZ_JABVEC010000021.1"/>
</dbReference>
<accession>A0ABR7LVL9</accession>
<evidence type="ECO:0000313" key="2">
    <source>
        <dbReference type="Proteomes" id="UP000805614"/>
    </source>
</evidence>
<dbReference type="Proteomes" id="UP000805614">
    <property type="component" value="Unassembled WGS sequence"/>
</dbReference>
<reference evidence="1 2" key="1">
    <citation type="submission" date="2020-06" db="EMBL/GenBank/DDBJ databases">
        <title>Actinomadura xiongansis sp. nov., isolated from soil of Baiyangdian.</title>
        <authorList>
            <person name="Zhang X."/>
        </authorList>
    </citation>
    <scope>NUCLEOTIDE SEQUENCE [LARGE SCALE GENOMIC DNA]</scope>
    <source>
        <strain evidence="1 2">HBUM206468</strain>
    </source>
</reference>
<sequence>MRILFFPPTGEVDLLADHTELTGLAFLVASGTGTTISEDAPGDIQGQVALHHVRVRVANGEAVMITADASGRSLTITGDLRSLNILADNLHQMAEAADGGHLHIEHYPDHPYIGEGSLPLVVNSPHGGMPVR</sequence>